<gene>
    <name evidence="3" type="ORF">FF38_06984</name>
</gene>
<name>A0A0L0CCR0_LUCCU</name>
<feature type="compositionally biased region" description="Basic and acidic residues" evidence="1">
    <location>
        <begin position="174"/>
        <end position="185"/>
    </location>
</feature>
<feature type="compositionally biased region" description="Acidic residues" evidence="1">
    <location>
        <begin position="124"/>
        <end position="135"/>
    </location>
</feature>
<evidence type="ECO:0000313" key="4">
    <source>
        <dbReference type="Proteomes" id="UP000037069"/>
    </source>
</evidence>
<feature type="chain" id="PRO_5005536156" description="Zonadhesin" evidence="2">
    <location>
        <begin position="19"/>
        <end position="296"/>
    </location>
</feature>
<dbReference type="EMBL" id="JRES01000558">
    <property type="protein sequence ID" value="KNC30223.1"/>
    <property type="molecule type" value="Genomic_DNA"/>
</dbReference>
<evidence type="ECO:0008006" key="5">
    <source>
        <dbReference type="Google" id="ProtNLM"/>
    </source>
</evidence>
<proteinExistence type="predicted"/>
<comment type="caution">
    <text evidence="3">The sequence shown here is derived from an EMBL/GenBank/DDBJ whole genome shotgun (WGS) entry which is preliminary data.</text>
</comment>
<dbReference type="OMA" id="TVQIGWA"/>
<dbReference type="OrthoDB" id="8001018at2759"/>
<reference evidence="3 4" key="1">
    <citation type="journal article" date="2015" name="Nat. Commun.">
        <title>Lucilia cuprina genome unlocks parasitic fly biology to underpin future interventions.</title>
        <authorList>
            <person name="Anstead C.A."/>
            <person name="Korhonen P.K."/>
            <person name="Young N.D."/>
            <person name="Hall R.S."/>
            <person name="Jex A.R."/>
            <person name="Murali S.C."/>
            <person name="Hughes D.S."/>
            <person name="Lee S.F."/>
            <person name="Perry T."/>
            <person name="Stroehlein A.J."/>
            <person name="Ansell B.R."/>
            <person name="Breugelmans B."/>
            <person name="Hofmann A."/>
            <person name="Qu J."/>
            <person name="Dugan S."/>
            <person name="Lee S.L."/>
            <person name="Chao H."/>
            <person name="Dinh H."/>
            <person name="Han Y."/>
            <person name="Doddapaneni H.V."/>
            <person name="Worley K.C."/>
            <person name="Muzny D.M."/>
            <person name="Ioannidis P."/>
            <person name="Waterhouse R.M."/>
            <person name="Zdobnov E.M."/>
            <person name="James P.J."/>
            <person name="Bagnall N.H."/>
            <person name="Kotze A.C."/>
            <person name="Gibbs R.A."/>
            <person name="Richards S."/>
            <person name="Batterham P."/>
            <person name="Gasser R.B."/>
        </authorList>
    </citation>
    <scope>NUCLEOTIDE SEQUENCE [LARGE SCALE GENOMIC DNA]</scope>
    <source>
        <strain evidence="3 4">LS</strain>
        <tissue evidence="3">Full body</tissue>
    </source>
</reference>
<accession>A0A0L0CCR0</accession>
<sequence>MFKSTIVILAVSAIITQAAVIRTSDKDTNVVETTTVSIDDMSTTMEPELTTIKEDDLTTTTTESFGALSRDEEATILIVDQTLLDPAPAELIKTETETVQIEKSGKLLLLSTQKIAEKTKQPEENLEESEEENETVENVTQSTIETTTMDSLNEDTTTPVNMEEEETTQSQLDTKNEVKSEHKTSVENGTEDLPAMEKITKLYPINDTLYADSSKKSEQSSTTIVDDQPKETLNLNLGTVILEEAEADYVLVESEVLEGSYTDVDSELHLQPIVQSVEIVPSSLDDTLLINYVQSW</sequence>
<organism evidence="3 4">
    <name type="scientific">Lucilia cuprina</name>
    <name type="common">Green bottle fly</name>
    <name type="synonym">Australian sheep blowfly</name>
    <dbReference type="NCBI Taxonomy" id="7375"/>
    <lineage>
        <taxon>Eukaryota</taxon>
        <taxon>Metazoa</taxon>
        <taxon>Ecdysozoa</taxon>
        <taxon>Arthropoda</taxon>
        <taxon>Hexapoda</taxon>
        <taxon>Insecta</taxon>
        <taxon>Pterygota</taxon>
        <taxon>Neoptera</taxon>
        <taxon>Endopterygota</taxon>
        <taxon>Diptera</taxon>
        <taxon>Brachycera</taxon>
        <taxon>Muscomorpha</taxon>
        <taxon>Oestroidea</taxon>
        <taxon>Calliphoridae</taxon>
        <taxon>Luciliinae</taxon>
        <taxon>Lucilia</taxon>
    </lineage>
</organism>
<evidence type="ECO:0000313" key="3">
    <source>
        <dbReference type="EMBL" id="KNC30223.1"/>
    </source>
</evidence>
<feature type="compositionally biased region" description="Polar residues" evidence="1">
    <location>
        <begin position="139"/>
        <end position="160"/>
    </location>
</feature>
<evidence type="ECO:0000256" key="1">
    <source>
        <dbReference type="SAM" id="MobiDB-lite"/>
    </source>
</evidence>
<dbReference type="Proteomes" id="UP000037069">
    <property type="component" value="Unassembled WGS sequence"/>
</dbReference>
<dbReference type="STRING" id="7375.A0A0L0CCR0"/>
<keyword evidence="2" id="KW-0732">Signal</keyword>
<feature type="signal peptide" evidence="2">
    <location>
        <begin position="1"/>
        <end position="18"/>
    </location>
</feature>
<protein>
    <recommendedName>
        <fullName evidence="5">Zonadhesin</fullName>
    </recommendedName>
</protein>
<evidence type="ECO:0000256" key="2">
    <source>
        <dbReference type="SAM" id="SignalP"/>
    </source>
</evidence>
<keyword evidence="4" id="KW-1185">Reference proteome</keyword>
<dbReference type="AlphaFoldDB" id="A0A0L0CCR0"/>
<feature type="region of interest" description="Disordered" evidence="1">
    <location>
        <begin position="118"/>
        <end position="195"/>
    </location>
</feature>